<dbReference type="PANTHER" id="PTHR43791">
    <property type="entry name" value="PERMEASE-RELATED"/>
    <property type="match status" value="1"/>
</dbReference>
<feature type="transmembrane region" description="Helical" evidence="6">
    <location>
        <begin position="419"/>
        <end position="439"/>
    </location>
</feature>
<keyword evidence="4 6" id="KW-1133">Transmembrane helix</keyword>
<evidence type="ECO:0000313" key="9">
    <source>
        <dbReference type="Proteomes" id="UP001363622"/>
    </source>
</evidence>
<dbReference type="Pfam" id="PF07690">
    <property type="entry name" value="MFS_1"/>
    <property type="match status" value="1"/>
</dbReference>
<dbReference type="PANTHER" id="PTHR43791:SF38">
    <property type="entry name" value="MAJOR FACILITATOR SUPERFAMILY (MFS) PROFILE DOMAIN-CONTAINING PROTEIN"/>
    <property type="match status" value="1"/>
</dbReference>
<evidence type="ECO:0000256" key="5">
    <source>
        <dbReference type="ARBA" id="ARBA00023136"/>
    </source>
</evidence>
<dbReference type="PROSITE" id="PS50850">
    <property type="entry name" value="MFS"/>
    <property type="match status" value="1"/>
</dbReference>
<feature type="transmembrane region" description="Helical" evidence="6">
    <location>
        <begin position="323"/>
        <end position="344"/>
    </location>
</feature>
<dbReference type="InterPro" id="IPR011701">
    <property type="entry name" value="MFS"/>
</dbReference>
<keyword evidence="5 6" id="KW-0472">Membrane</keyword>
<feature type="transmembrane region" description="Helical" evidence="6">
    <location>
        <begin position="350"/>
        <end position="374"/>
    </location>
</feature>
<evidence type="ECO:0000256" key="1">
    <source>
        <dbReference type="ARBA" id="ARBA00004141"/>
    </source>
</evidence>
<evidence type="ECO:0000259" key="7">
    <source>
        <dbReference type="PROSITE" id="PS50850"/>
    </source>
</evidence>
<evidence type="ECO:0000256" key="2">
    <source>
        <dbReference type="ARBA" id="ARBA00022448"/>
    </source>
</evidence>
<organism evidence="8 9">
    <name type="scientific">Phyllosticta citriasiana</name>
    <dbReference type="NCBI Taxonomy" id="595635"/>
    <lineage>
        <taxon>Eukaryota</taxon>
        <taxon>Fungi</taxon>
        <taxon>Dikarya</taxon>
        <taxon>Ascomycota</taxon>
        <taxon>Pezizomycotina</taxon>
        <taxon>Dothideomycetes</taxon>
        <taxon>Dothideomycetes incertae sedis</taxon>
        <taxon>Botryosphaeriales</taxon>
        <taxon>Phyllostictaceae</taxon>
        <taxon>Phyllosticta</taxon>
    </lineage>
</organism>
<feature type="domain" description="Major facilitator superfamily (MFS) profile" evidence="7">
    <location>
        <begin position="26"/>
        <end position="441"/>
    </location>
</feature>
<dbReference type="EMBL" id="JBBPHU010000003">
    <property type="protein sequence ID" value="KAK7520585.1"/>
    <property type="molecule type" value="Genomic_DNA"/>
</dbReference>
<dbReference type="SUPFAM" id="SSF103473">
    <property type="entry name" value="MFS general substrate transporter"/>
    <property type="match status" value="1"/>
</dbReference>
<sequence length="472" mass="51736">MFAESDETLSDAAEEKKLVRKIDLYLLPSIWLTYCLAYVDRINIGNAKIAGMNDDLNLTSNEYSICLVVFFVSYVVFEIPCNLILSRTRPSIFLPTIMFVWGAITCCMAAVHSFSHLVALRFLLGVAEAGFAPGVLLLLSSWYKKNEQSKRFGVYISAAVLSGAFGSILAGAMTDSLHNAHGITGWRWLFIVEGATTCGVAIVFRFILFDFPATTKKLSQAEREMALRRLEEDKVNSMRKDSKHLSPLQAVSLALQNWKTWLLAVGYMMIVGSSTLSYFYPTLVKQLGYTSSSTAQYMVVPIYCASFVTLLIASILCDRRPALCAPAISLLLLLSTICAVSASTTTASTARYVLLIFLACGLWAANGLALAFAASSFSALPQDVRGVSLAFVNSSGNLAQICGAYLFPGEDAPKYLKGFVVVSVLCGLGIFVYAVAGVAMRRPLTLDRGTSSQHSCRTEIWQVRNKWKSWRL</sequence>
<feature type="transmembrane region" description="Helical" evidence="6">
    <location>
        <begin position="118"/>
        <end position="140"/>
    </location>
</feature>
<feature type="transmembrane region" description="Helical" evidence="6">
    <location>
        <begin position="62"/>
        <end position="85"/>
    </location>
</feature>
<feature type="transmembrane region" description="Helical" evidence="6">
    <location>
        <begin position="295"/>
        <end position="316"/>
    </location>
</feature>
<comment type="caution">
    <text evidence="8">The sequence shown here is derived from an EMBL/GenBank/DDBJ whole genome shotgun (WGS) entry which is preliminary data.</text>
</comment>
<keyword evidence="9" id="KW-1185">Reference proteome</keyword>
<proteinExistence type="predicted"/>
<evidence type="ECO:0000256" key="6">
    <source>
        <dbReference type="SAM" id="Phobius"/>
    </source>
</evidence>
<feature type="transmembrane region" description="Helical" evidence="6">
    <location>
        <begin position="152"/>
        <end position="173"/>
    </location>
</feature>
<feature type="transmembrane region" description="Helical" evidence="6">
    <location>
        <begin position="386"/>
        <end position="407"/>
    </location>
</feature>
<evidence type="ECO:0000313" key="8">
    <source>
        <dbReference type="EMBL" id="KAK7520585.1"/>
    </source>
</evidence>
<dbReference type="Proteomes" id="UP001363622">
    <property type="component" value="Unassembled WGS sequence"/>
</dbReference>
<reference evidence="8 9" key="1">
    <citation type="submission" date="2024-04" db="EMBL/GenBank/DDBJ databases">
        <title>Phyllosticta paracitricarpa is synonymous to the EU quarantine fungus P. citricarpa based on phylogenomic analyses.</title>
        <authorList>
            <consortium name="Lawrence Berkeley National Laboratory"/>
            <person name="Van Ingen-Buijs V.A."/>
            <person name="Van Westerhoven A.C."/>
            <person name="Haridas S."/>
            <person name="Skiadas P."/>
            <person name="Martin F."/>
            <person name="Groenewald J.Z."/>
            <person name="Crous P.W."/>
            <person name="Seidl M.F."/>
        </authorList>
    </citation>
    <scope>NUCLEOTIDE SEQUENCE [LARGE SCALE GENOMIC DNA]</scope>
    <source>
        <strain evidence="8 9">CBS 123371</strain>
    </source>
</reference>
<keyword evidence="3 6" id="KW-0812">Transmembrane</keyword>
<feature type="transmembrane region" description="Helical" evidence="6">
    <location>
        <begin position="92"/>
        <end position="112"/>
    </location>
</feature>
<dbReference type="InterPro" id="IPR036259">
    <property type="entry name" value="MFS_trans_sf"/>
</dbReference>
<feature type="transmembrane region" description="Helical" evidence="6">
    <location>
        <begin position="185"/>
        <end position="208"/>
    </location>
</feature>
<accession>A0ABR1KTX8</accession>
<dbReference type="Gene3D" id="1.20.1250.20">
    <property type="entry name" value="MFS general substrate transporter like domains"/>
    <property type="match status" value="2"/>
</dbReference>
<name>A0ABR1KTX8_9PEZI</name>
<evidence type="ECO:0000256" key="4">
    <source>
        <dbReference type="ARBA" id="ARBA00022989"/>
    </source>
</evidence>
<protein>
    <submittedName>
        <fullName evidence="8">Major facilitator superfamily domain-containing protein</fullName>
    </submittedName>
</protein>
<comment type="subcellular location">
    <subcellularLocation>
        <location evidence="1">Membrane</location>
        <topology evidence="1">Multi-pass membrane protein</topology>
    </subcellularLocation>
</comment>
<feature type="transmembrane region" description="Helical" evidence="6">
    <location>
        <begin position="261"/>
        <end position="280"/>
    </location>
</feature>
<keyword evidence="2" id="KW-0813">Transport</keyword>
<evidence type="ECO:0000256" key="3">
    <source>
        <dbReference type="ARBA" id="ARBA00022692"/>
    </source>
</evidence>
<dbReference type="InterPro" id="IPR020846">
    <property type="entry name" value="MFS_dom"/>
</dbReference>
<gene>
    <name evidence="8" type="ORF">IWZ03DRAFT_142287</name>
</gene>